<feature type="region of interest" description="Disordered" evidence="1">
    <location>
        <begin position="213"/>
        <end position="232"/>
    </location>
</feature>
<accession>A0A6A7AUN6</accession>
<dbReference type="EMBL" id="MU006341">
    <property type="protein sequence ID" value="KAF2845838.1"/>
    <property type="molecule type" value="Genomic_DNA"/>
</dbReference>
<feature type="compositionally biased region" description="Low complexity" evidence="1">
    <location>
        <begin position="47"/>
        <end position="64"/>
    </location>
</feature>
<name>A0A6A7AUN6_9PLEO</name>
<reference evidence="3" key="1">
    <citation type="submission" date="2020-01" db="EMBL/GenBank/DDBJ databases">
        <authorList>
            <consortium name="DOE Joint Genome Institute"/>
            <person name="Haridas S."/>
            <person name="Albert R."/>
            <person name="Binder M."/>
            <person name="Bloem J."/>
            <person name="Labutti K."/>
            <person name="Salamov A."/>
            <person name="Andreopoulos B."/>
            <person name="Baker S.E."/>
            <person name="Barry K."/>
            <person name="Bills G."/>
            <person name="Bluhm B.H."/>
            <person name="Cannon C."/>
            <person name="Castanera R."/>
            <person name="Culley D.E."/>
            <person name="Daum C."/>
            <person name="Ezra D."/>
            <person name="Gonzalez J.B."/>
            <person name="Henrissat B."/>
            <person name="Kuo A."/>
            <person name="Liang C."/>
            <person name="Lipzen A."/>
            <person name="Lutzoni F."/>
            <person name="Magnuson J."/>
            <person name="Mondo S."/>
            <person name="Nolan M."/>
            <person name="Ohm R."/>
            <person name="Pangilinan J."/>
            <person name="Park H.-J."/>
            <person name="Ramirez L."/>
            <person name="Alfaro M."/>
            <person name="Sun H."/>
            <person name="Tritt A."/>
            <person name="Yoshinaga Y."/>
            <person name="Zwiers L.-H."/>
            <person name="Turgeon B.G."/>
            <person name="Goodwin S.B."/>
            <person name="Spatafora J.W."/>
            <person name="Crous P.W."/>
            <person name="Grigoriev I.V."/>
        </authorList>
    </citation>
    <scope>NUCLEOTIDE SEQUENCE</scope>
    <source>
        <strain evidence="3">IPT5</strain>
    </source>
</reference>
<dbReference type="PANTHER" id="PTHR42084:SF1">
    <property type="entry name" value="SERINE_THREONINE-PROTEIN KINASE PPK6"/>
    <property type="match status" value="1"/>
</dbReference>
<sequence>MSADLFAEFGAESDPTQQTQQSLQAPVRPSVQQSSSFSFFDGWSATAAAAPASQQPSQSPLANSWNNDSSPAPKAVEDDSDDWGDFEGGSSFAPAAPAAPAQVDPFAAVVSPASPPTKHSWSITPATDDNFISSFGQHVQADQSSWQRAPIVKAKKSADPSVLFDAEDDQDDDDFGDFEGTEDTKPAHGTFTAPSSALADLLGDLTISPPTAPVTNESYNIHSPQHSRSSFTAKRSPLSIASTATKPQKPLVAVSAKKEEDDAGWDTFDDWEQSIPGTVTAKEPTKSKASTLTQTTPQATTPKPILSPVTDDAQPGELPPTNVPPPGVLLSLFPLLFNEAQEKLFKPMAAQTLPMRNKLMAEPATIAYLAGYLVLANVAAHIIAGRKLRWKRDQHLSQGMRIGPASSRATSGMKLTGIDKGENMKEEREVSDVVRVWKEQVGRLRHVVSGANQIKSGTLGSVPDLQEVMPLRTLKQSEGGMPARQPCMLCGLKREERVTAADLATDDSFGEWWIDQVNMHRGKCGGGGGGEVMIDATMTDTFPGCRNFWNEHKDRLRQR</sequence>
<dbReference type="PANTHER" id="PTHR42084">
    <property type="entry name" value="YALI0E26631P"/>
    <property type="match status" value="1"/>
</dbReference>
<protein>
    <submittedName>
        <fullName evidence="3">Uncharacterized protein</fullName>
    </submittedName>
</protein>
<keyword evidence="2" id="KW-1133">Transmembrane helix</keyword>
<keyword evidence="2" id="KW-0812">Transmembrane</keyword>
<keyword evidence="2" id="KW-0472">Membrane</keyword>
<feature type="region of interest" description="Disordered" evidence="1">
    <location>
        <begin position="47"/>
        <end position="99"/>
    </location>
</feature>
<evidence type="ECO:0000313" key="4">
    <source>
        <dbReference type="Proteomes" id="UP000799423"/>
    </source>
</evidence>
<proteinExistence type="predicted"/>
<feature type="region of interest" description="Disordered" evidence="1">
    <location>
        <begin position="156"/>
        <end position="192"/>
    </location>
</feature>
<evidence type="ECO:0000256" key="2">
    <source>
        <dbReference type="SAM" id="Phobius"/>
    </source>
</evidence>
<dbReference type="Proteomes" id="UP000799423">
    <property type="component" value="Unassembled WGS sequence"/>
</dbReference>
<dbReference type="AlphaFoldDB" id="A0A6A7AUN6"/>
<dbReference type="OrthoDB" id="5420391at2759"/>
<gene>
    <name evidence="3" type="ORF">T440DRAFT_254413</name>
</gene>
<feature type="compositionally biased region" description="Acidic residues" evidence="1">
    <location>
        <begin position="165"/>
        <end position="181"/>
    </location>
</feature>
<feature type="transmembrane region" description="Helical" evidence="2">
    <location>
        <begin position="366"/>
        <end position="384"/>
    </location>
</feature>
<feature type="region of interest" description="Disordered" evidence="1">
    <location>
        <begin position="1"/>
        <end position="31"/>
    </location>
</feature>
<feature type="region of interest" description="Disordered" evidence="1">
    <location>
        <begin position="280"/>
        <end position="322"/>
    </location>
</feature>
<organism evidence="3 4">
    <name type="scientific">Plenodomus tracheiphilus IPT5</name>
    <dbReference type="NCBI Taxonomy" id="1408161"/>
    <lineage>
        <taxon>Eukaryota</taxon>
        <taxon>Fungi</taxon>
        <taxon>Dikarya</taxon>
        <taxon>Ascomycota</taxon>
        <taxon>Pezizomycotina</taxon>
        <taxon>Dothideomycetes</taxon>
        <taxon>Pleosporomycetidae</taxon>
        <taxon>Pleosporales</taxon>
        <taxon>Pleosporineae</taxon>
        <taxon>Leptosphaeriaceae</taxon>
        <taxon>Plenodomus</taxon>
    </lineage>
</organism>
<feature type="compositionally biased region" description="Low complexity" evidence="1">
    <location>
        <begin position="291"/>
        <end position="302"/>
    </location>
</feature>
<feature type="compositionally biased region" description="Polar residues" evidence="1">
    <location>
        <begin position="14"/>
        <end position="24"/>
    </location>
</feature>
<keyword evidence="4" id="KW-1185">Reference proteome</keyword>
<evidence type="ECO:0000313" key="3">
    <source>
        <dbReference type="EMBL" id="KAF2845838.1"/>
    </source>
</evidence>
<evidence type="ECO:0000256" key="1">
    <source>
        <dbReference type="SAM" id="MobiDB-lite"/>
    </source>
</evidence>